<dbReference type="CDD" id="cd00067">
    <property type="entry name" value="GAL4"/>
    <property type="match status" value="1"/>
</dbReference>
<dbReference type="EMBL" id="JAPDFR010000002">
    <property type="protein sequence ID" value="KAK0389629.1"/>
    <property type="molecule type" value="Genomic_DNA"/>
</dbReference>
<gene>
    <name evidence="4" type="ORF">NLU13_3204</name>
</gene>
<dbReference type="GO" id="GO:0000981">
    <property type="term" value="F:DNA-binding transcription factor activity, RNA polymerase II-specific"/>
    <property type="evidence" value="ECO:0007669"/>
    <property type="project" value="InterPro"/>
</dbReference>
<sequence>MTTMAPSATITGTYNMKSTRRTPRLRLRASLDSQSTTGPRHVDIDLTDMSTTEDPPEKEKEIRVRRAHRKSRLGCMRCKQARRKCDEAKPRCSRCVNRDADCKYPERASASPQAEQFLDMPVDFDEDEVWGQLHAFSQPSPPAFMTHTGAALSSAGSSAPSPFSMSPMITTPNLDFSSRTGEALDARESELLSHYLSHTARAFAYDTDDLYALQIGFPSLAFRSGLIMKSMLALAAVCKCHDVLRTCTTNCSKPKGVSADDVQEMRELMTLAEGYHTESLSQTQAEISGASYYEFALANAPLMVLYGLASQSIRVQVTEHYLAAGAHRKAPPEEFRPAHSQWISLIRAAHEAHTGMAMAAEHEASPQMADYQQAGKVMSSPLLGIGSTTDASLIAYDGRSSRNSKHLLLPIISATCHRALEAVRNKAMTMHLTASPQPDYVGPNMAISEQDQVRACATAVDILADIASKVCGYEPSTGSSPMQTTPVSQSGQSVALPSWLQDYLARVTNAAPSQPLHRTITSFVNRVPTSFLSLVQAVLAVVPVEAGSRGAAQLGRENLSPVQQLAMDIMAHWLVFVMLLDDIWWIGEVGGWELKRVTAVMKGHGGIDKQSGIWWPESMYKIRDEVEKHR</sequence>
<dbReference type="PANTHER" id="PTHR47657:SF14">
    <property type="entry name" value="ZN(2)-C6 FUNGAL-TYPE DOMAIN-CONTAINING PROTEIN"/>
    <property type="match status" value="1"/>
</dbReference>
<dbReference type="InterPro" id="IPR001138">
    <property type="entry name" value="Zn2Cys6_DnaBD"/>
</dbReference>
<dbReference type="SMART" id="SM00066">
    <property type="entry name" value="GAL4"/>
    <property type="match status" value="1"/>
</dbReference>
<dbReference type="Proteomes" id="UP001175261">
    <property type="component" value="Unassembled WGS sequence"/>
</dbReference>
<dbReference type="Pfam" id="PF00172">
    <property type="entry name" value="Zn_clus"/>
    <property type="match status" value="1"/>
</dbReference>
<name>A0AA39LA78_SARSR</name>
<dbReference type="InterPro" id="IPR052400">
    <property type="entry name" value="Zn2-C6_fungal_TF"/>
</dbReference>
<dbReference type="AlphaFoldDB" id="A0AA39LA78"/>
<dbReference type="InterPro" id="IPR036864">
    <property type="entry name" value="Zn2-C6_fun-type_DNA-bd_sf"/>
</dbReference>
<organism evidence="4 5">
    <name type="scientific">Sarocladium strictum</name>
    <name type="common">Black bundle disease fungus</name>
    <name type="synonym">Acremonium strictum</name>
    <dbReference type="NCBI Taxonomy" id="5046"/>
    <lineage>
        <taxon>Eukaryota</taxon>
        <taxon>Fungi</taxon>
        <taxon>Dikarya</taxon>
        <taxon>Ascomycota</taxon>
        <taxon>Pezizomycotina</taxon>
        <taxon>Sordariomycetes</taxon>
        <taxon>Hypocreomycetidae</taxon>
        <taxon>Hypocreales</taxon>
        <taxon>Sarocladiaceae</taxon>
        <taxon>Sarocladium</taxon>
    </lineage>
</organism>
<evidence type="ECO:0000256" key="1">
    <source>
        <dbReference type="ARBA" id="ARBA00023242"/>
    </source>
</evidence>
<evidence type="ECO:0000259" key="3">
    <source>
        <dbReference type="PROSITE" id="PS50048"/>
    </source>
</evidence>
<evidence type="ECO:0000256" key="2">
    <source>
        <dbReference type="SAM" id="MobiDB-lite"/>
    </source>
</evidence>
<feature type="region of interest" description="Disordered" evidence="2">
    <location>
        <begin position="1"/>
        <end position="59"/>
    </location>
</feature>
<dbReference type="SUPFAM" id="SSF57701">
    <property type="entry name" value="Zn2/Cys6 DNA-binding domain"/>
    <property type="match status" value="1"/>
</dbReference>
<feature type="compositionally biased region" description="Basic residues" evidence="2">
    <location>
        <begin position="18"/>
        <end position="27"/>
    </location>
</feature>
<protein>
    <recommendedName>
        <fullName evidence="3">Zn(2)-C6 fungal-type domain-containing protein</fullName>
    </recommendedName>
</protein>
<comment type="caution">
    <text evidence="4">The sequence shown here is derived from an EMBL/GenBank/DDBJ whole genome shotgun (WGS) entry which is preliminary data.</text>
</comment>
<evidence type="ECO:0000313" key="5">
    <source>
        <dbReference type="Proteomes" id="UP001175261"/>
    </source>
</evidence>
<evidence type="ECO:0000313" key="4">
    <source>
        <dbReference type="EMBL" id="KAK0389629.1"/>
    </source>
</evidence>
<feature type="domain" description="Zn(2)-C6 fungal-type" evidence="3">
    <location>
        <begin position="74"/>
        <end position="104"/>
    </location>
</feature>
<reference evidence="4" key="1">
    <citation type="submission" date="2022-10" db="EMBL/GenBank/DDBJ databases">
        <title>Determination and structural analysis of whole genome sequence of Sarocladium strictum F4-1.</title>
        <authorList>
            <person name="Hu L."/>
            <person name="Jiang Y."/>
        </authorList>
    </citation>
    <scope>NUCLEOTIDE SEQUENCE</scope>
    <source>
        <strain evidence="4">F4-1</strain>
    </source>
</reference>
<accession>A0AA39LA78</accession>
<keyword evidence="1" id="KW-0539">Nucleus</keyword>
<keyword evidence="5" id="KW-1185">Reference proteome</keyword>
<dbReference type="PROSITE" id="PS00463">
    <property type="entry name" value="ZN2_CY6_FUNGAL_1"/>
    <property type="match status" value="1"/>
</dbReference>
<dbReference type="PANTHER" id="PTHR47657">
    <property type="entry name" value="STEROL REGULATORY ELEMENT-BINDING PROTEIN ECM22"/>
    <property type="match status" value="1"/>
</dbReference>
<dbReference type="PROSITE" id="PS50048">
    <property type="entry name" value="ZN2_CY6_FUNGAL_2"/>
    <property type="match status" value="1"/>
</dbReference>
<dbReference type="Gene3D" id="4.10.240.10">
    <property type="entry name" value="Zn(2)-C6 fungal-type DNA-binding domain"/>
    <property type="match status" value="1"/>
</dbReference>
<dbReference type="GO" id="GO:0008270">
    <property type="term" value="F:zinc ion binding"/>
    <property type="evidence" value="ECO:0007669"/>
    <property type="project" value="InterPro"/>
</dbReference>
<proteinExistence type="predicted"/>
<feature type="compositionally biased region" description="Polar residues" evidence="2">
    <location>
        <begin position="1"/>
        <end position="17"/>
    </location>
</feature>